<organism evidence="2">
    <name type="scientific">marine sediment metagenome</name>
    <dbReference type="NCBI Taxonomy" id="412755"/>
    <lineage>
        <taxon>unclassified sequences</taxon>
        <taxon>metagenomes</taxon>
        <taxon>ecological metagenomes</taxon>
    </lineage>
</organism>
<evidence type="ECO:0000256" key="1">
    <source>
        <dbReference type="SAM" id="Coils"/>
    </source>
</evidence>
<dbReference type="EMBL" id="BARW01004583">
    <property type="protein sequence ID" value="GAI64645.1"/>
    <property type="molecule type" value="Genomic_DNA"/>
</dbReference>
<evidence type="ECO:0000313" key="2">
    <source>
        <dbReference type="EMBL" id="GAI64645.1"/>
    </source>
</evidence>
<name>X1RN99_9ZZZZ</name>
<keyword evidence="1" id="KW-0175">Coiled coil</keyword>
<comment type="caution">
    <text evidence="2">The sequence shown here is derived from an EMBL/GenBank/DDBJ whole genome shotgun (WGS) entry which is preliminary data.</text>
</comment>
<gene>
    <name evidence="2" type="ORF">S12H4_10627</name>
</gene>
<protein>
    <submittedName>
        <fullName evidence="2">Uncharacterized protein</fullName>
    </submittedName>
</protein>
<sequence length="156" mass="17910">AVDKNRYLIETEVKVTLADLRRDAKKSKHRAYRDNLPTRCVARYFYFAVPRDIANKASLICADLYPYAGVLGTDGTNEYGVVIYRQAKFLPGKRLTYSQVLRIIFNQSGTVCRLAKKVEELTGVQRNLEKQLKEYRDMERLAEIKRLEGAEEGKSA</sequence>
<accession>X1RN99</accession>
<feature type="coiled-coil region" evidence="1">
    <location>
        <begin position="114"/>
        <end position="148"/>
    </location>
</feature>
<dbReference type="AlphaFoldDB" id="X1RN99"/>
<feature type="non-terminal residue" evidence="2">
    <location>
        <position position="1"/>
    </location>
</feature>
<proteinExistence type="predicted"/>
<reference evidence="2" key="1">
    <citation type="journal article" date="2014" name="Front. Microbiol.">
        <title>High frequency of phylogenetically diverse reductive dehalogenase-homologous genes in deep subseafloor sedimentary metagenomes.</title>
        <authorList>
            <person name="Kawai M."/>
            <person name="Futagami T."/>
            <person name="Toyoda A."/>
            <person name="Takaki Y."/>
            <person name="Nishi S."/>
            <person name="Hori S."/>
            <person name="Arai W."/>
            <person name="Tsubouchi T."/>
            <person name="Morono Y."/>
            <person name="Uchiyama I."/>
            <person name="Ito T."/>
            <person name="Fujiyama A."/>
            <person name="Inagaki F."/>
            <person name="Takami H."/>
        </authorList>
    </citation>
    <scope>NUCLEOTIDE SEQUENCE</scope>
    <source>
        <strain evidence="2">Expedition CK06-06</strain>
    </source>
</reference>